<dbReference type="InterPro" id="IPR018642">
    <property type="entry name" value="DUF2066"/>
</dbReference>
<dbReference type="KEGG" id="mbur:EQU24_17960"/>
<feature type="chain" id="PRO_5020634885" evidence="1">
    <location>
        <begin position="22"/>
        <end position="358"/>
    </location>
</feature>
<keyword evidence="1" id="KW-0732">Signal</keyword>
<protein>
    <submittedName>
        <fullName evidence="2">DUF2066 domain-containing protein</fullName>
    </submittedName>
</protein>
<dbReference type="STRING" id="675511.GCA_000341735_03855"/>
<name>A0A4P9UR25_METBY</name>
<proteinExistence type="predicted"/>
<dbReference type="AlphaFoldDB" id="A0A4P9UR25"/>
<feature type="signal peptide" evidence="1">
    <location>
        <begin position="1"/>
        <end position="21"/>
    </location>
</feature>
<reference evidence="3" key="1">
    <citation type="journal article" date="2019" name="J. Bacteriol.">
        <title>A Mutagenic Screen Identifies a TonB-Dependent Receptor Required for the Lanthanide Metal Switch in the Type I Methanotroph 'Methylotuvimicrobium buryatense' 5GB1C.</title>
        <authorList>
            <person name="Groom J.D."/>
            <person name="Ford S.M."/>
            <person name="Pesesky M.W."/>
            <person name="Lidstrom M.E."/>
        </authorList>
    </citation>
    <scope>NUCLEOTIDE SEQUENCE [LARGE SCALE GENOMIC DNA]</scope>
    <source>
        <strain evidence="3">5GB1C</strain>
    </source>
</reference>
<organism evidence="2 3">
    <name type="scientific">Methylotuvimicrobium buryatense</name>
    <name type="common">Methylomicrobium buryatense</name>
    <dbReference type="NCBI Taxonomy" id="95641"/>
    <lineage>
        <taxon>Bacteria</taxon>
        <taxon>Pseudomonadati</taxon>
        <taxon>Pseudomonadota</taxon>
        <taxon>Gammaproteobacteria</taxon>
        <taxon>Methylococcales</taxon>
        <taxon>Methylococcaceae</taxon>
        <taxon>Methylotuvimicrobium</taxon>
    </lineage>
</organism>
<gene>
    <name evidence="2" type="ORF">EQU24_17960</name>
</gene>
<sequence>MKSLFRVLAVIVYLCGSSGWAAEVKGLFETEVIAKSQRPEDIEVAIKEAMTIVLQRVLSGSDVLDDPVAKTALAQARFYVKQHQYSLVEKTSDASGQARVMRVLFDETRLLNLLSTGRLGIWSEIRPETLLWLVVDEQGKRRFFKPELMPSLEHAISRAAKQQGLPLIFPLLDLEERAQIAVHDVLSAYPEQLLDISGRYDVVSILAGRVARQADCWQADWAFYFDGGVQQWSNSCGTLHEALLSGMRGVYTRLSHYYGVKPDILERGMMMLNIAGIAGMNDITRVTRHIESLPMVKSVAWLSVRDGFNRYRINYEGDFSVFRHALGSGGVLEPMGSVGVGSGELSSDELSFRLLPMR</sequence>
<accession>A0A4P9UR25</accession>
<keyword evidence="3" id="KW-1185">Reference proteome</keyword>
<dbReference type="Proteomes" id="UP000305881">
    <property type="component" value="Chromosome"/>
</dbReference>
<dbReference type="Pfam" id="PF09839">
    <property type="entry name" value="DUF2066"/>
    <property type="match status" value="1"/>
</dbReference>
<evidence type="ECO:0000313" key="3">
    <source>
        <dbReference type="Proteomes" id="UP000305881"/>
    </source>
</evidence>
<dbReference type="OrthoDB" id="6195299at2"/>
<evidence type="ECO:0000256" key="1">
    <source>
        <dbReference type="SAM" id="SignalP"/>
    </source>
</evidence>
<dbReference type="RefSeq" id="WP_017842238.1">
    <property type="nucleotide sequence ID" value="NZ_CP035467.1"/>
</dbReference>
<evidence type="ECO:0000313" key="2">
    <source>
        <dbReference type="EMBL" id="QCW83914.1"/>
    </source>
</evidence>
<dbReference type="EMBL" id="CP035467">
    <property type="protein sequence ID" value="QCW83914.1"/>
    <property type="molecule type" value="Genomic_DNA"/>
</dbReference>